<feature type="domain" description="Bacterial type II secretion system protein E" evidence="2">
    <location>
        <begin position="72"/>
        <end position="333"/>
    </location>
</feature>
<dbReference type="RefSeq" id="WP_152226083.1">
    <property type="nucleotide sequence ID" value="NZ_BAAALV010000002.1"/>
</dbReference>
<reference evidence="4" key="1">
    <citation type="journal article" date="2019" name="Int. J. Syst. Evol. Microbiol.">
        <title>The Global Catalogue of Microorganisms (GCM) 10K type strain sequencing project: providing services to taxonomists for standard genome sequencing and annotation.</title>
        <authorList>
            <consortium name="The Broad Institute Genomics Platform"/>
            <consortium name="The Broad Institute Genome Sequencing Center for Infectious Disease"/>
            <person name="Wu L."/>
            <person name="Ma J."/>
        </authorList>
    </citation>
    <scope>NUCLEOTIDE SEQUENCE [LARGE SCALE GENOMIC DNA]</scope>
    <source>
        <strain evidence="4">JCM 13316</strain>
    </source>
</reference>
<evidence type="ECO:0000259" key="2">
    <source>
        <dbReference type="Pfam" id="PF00437"/>
    </source>
</evidence>
<proteinExistence type="inferred from homology"/>
<dbReference type="Proteomes" id="UP001500784">
    <property type="component" value="Unassembled WGS sequence"/>
</dbReference>
<organism evidence="3 4">
    <name type="scientific">Arthrobacter gandavensis</name>
    <dbReference type="NCBI Taxonomy" id="169960"/>
    <lineage>
        <taxon>Bacteria</taxon>
        <taxon>Bacillati</taxon>
        <taxon>Actinomycetota</taxon>
        <taxon>Actinomycetes</taxon>
        <taxon>Micrococcales</taxon>
        <taxon>Micrococcaceae</taxon>
        <taxon>Arthrobacter</taxon>
    </lineage>
</organism>
<dbReference type="NCBIfam" id="TIGR03819">
    <property type="entry name" value="heli_sec_ATPase"/>
    <property type="match status" value="1"/>
</dbReference>
<dbReference type="CDD" id="cd01130">
    <property type="entry name" value="VirB11-like_ATPase"/>
    <property type="match status" value="1"/>
</dbReference>
<evidence type="ECO:0000256" key="1">
    <source>
        <dbReference type="ARBA" id="ARBA00006611"/>
    </source>
</evidence>
<dbReference type="Pfam" id="PF00437">
    <property type="entry name" value="T2SSE"/>
    <property type="match status" value="1"/>
</dbReference>
<protein>
    <submittedName>
        <fullName evidence="3">TadA family conjugal transfer-associated ATPase</fullName>
    </submittedName>
</protein>
<keyword evidence="4" id="KW-1185">Reference proteome</keyword>
<evidence type="ECO:0000313" key="4">
    <source>
        <dbReference type="Proteomes" id="UP001500784"/>
    </source>
</evidence>
<dbReference type="EMBL" id="BAAALV010000002">
    <property type="protein sequence ID" value="GAA1910314.1"/>
    <property type="molecule type" value="Genomic_DNA"/>
</dbReference>
<gene>
    <name evidence="3" type="ORF">GCM10009688_13890</name>
</gene>
<dbReference type="PANTHER" id="PTHR30486">
    <property type="entry name" value="TWITCHING MOTILITY PROTEIN PILT"/>
    <property type="match status" value="1"/>
</dbReference>
<dbReference type="InterPro" id="IPR001482">
    <property type="entry name" value="T2SS/T4SS_dom"/>
</dbReference>
<dbReference type="InterPro" id="IPR027417">
    <property type="entry name" value="P-loop_NTPase"/>
</dbReference>
<dbReference type="InterPro" id="IPR022399">
    <property type="entry name" value="TadA-like_ATPase"/>
</dbReference>
<name>A0ABP5AIJ0_9MICC</name>
<comment type="caution">
    <text evidence="3">The sequence shown here is derived from an EMBL/GenBank/DDBJ whole genome shotgun (WGS) entry which is preliminary data.</text>
</comment>
<dbReference type="Gene3D" id="3.30.450.370">
    <property type="match status" value="1"/>
</dbReference>
<dbReference type="PANTHER" id="PTHR30486:SF6">
    <property type="entry name" value="TYPE IV PILUS RETRACTATION ATPASE PILT"/>
    <property type="match status" value="1"/>
</dbReference>
<dbReference type="SUPFAM" id="SSF52540">
    <property type="entry name" value="P-loop containing nucleoside triphosphate hydrolases"/>
    <property type="match status" value="1"/>
</dbReference>
<evidence type="ECO:0000313" key="3">
    <source>
        <dbReference type="EMBL" id="GAA1910314.1"/>
    </source>
</evidence>
<accession>A0ABP5AIJ0</accession>
<sequence>MTGAGRRAQRPVQRAADPESYAGLINQIREDVLAGDVPVTGARLAAAVHASGRLLGSDGGLRAVDRVHAELQGLGPLQGLLRIPGLTDILVNGPQEVWIDTGAGLSRTEVAFSSEADLQGLAVRLIAAGGRRLDDSSPCADVQLRGYRVHAVLPPISTGSTLLSIRVRAADSFSLEEIQAAGMMNARCAGILRSVVASRLNFLISGATGTGKTTLLSSLLSLCPPHERLVLIEDAAELVPRHPHVIGLQARHTNIERAGSVDLADLLRQAMRMRPDRLIVGECRGAEVRELLAAMNTGHDGAGGTIHASAASTVPARLAALGALAGLNARALALQAVGALDAVIHLERDADGRRVAEIAVLDSAGDGQLVALTALDCRPGIAEPGPGWVKLQARLTARATA</sequence>
<dbReference type="Gene3D" id="3.40.50.300">
    <property type="entry name" value="P-loop containing nucleotide triphosphate hydrolases"/>
    <property type="match status" value="1"/>
</dbReference>
<dbReference type="InterPro" id="IPR050921">
    <property type="entry name" value="T4SS_GSP_E_ATPase"/>
</dbReference>
<comment type="similarity">
    <text evidence="1">Belongs to the GSP E family.</text>
</comment>